<evidence type="ECO:0000256" key="3">
    <source>
        <dbReference type="ARBA" id="ARBA00023163"/>
    </source>
</evidence>
<evidence type="ECO:0000256" key="1">
    <source>
        <dbReference type="ARBA" id="ARBA00023015"/>
    </source>
</evidence>
<dbReference type="InterPro" id="IPR037923">
    <property type="entry name" value="HTH-like"/>
</dbReference>
<reference evidence="5 6" key="1">
    <citation type="submission" date="2015-09" db="EMBL/GenBank/DDBJ databases">
        <title>Genome sequence of Acetobacterium wieringae DSM 1911.</title>
        <authorList>
            <person name="Poehlein A."/>
            <person name="Bengelsdorf F.R."/>
            <person name="Schiel-Bengelsdorf B."/>
            <person name="Duerre P."/>
            <person name="Daniel R."/>
        </authorList>
    </citation>
    <scope>NUCLEOTIDE SEQUENCE [LARGE SCALE GENOMIC DNA]</scope>
    <source>
        <strain evidence="5 6">DSM 1911</strain>
    </source>
</reference>
<dbReference type="SUPFAM" id="SSF51215">
    <property type="entry name" value="Regulatory protein AraC"/>
    <property type="match status" value="1"/>
</dbReference>
<evidence type="ECO:0000259" key="4">
    <source>
        <dbReference type="PROSITE" id="PS01124"/>
    </source>
</evidence>
<dbReference type="SMART" id="SM00342">
    <property type="entry name" value="HTH_ARAC"/>
    <property type="match status" value="1"/>
</dbReference>
<keyword evidence="2" id="KW-0238">DNA-binding</keyword>
<feature type="domain" description="HTH araC/xylS-type" evidence="4">
    <location>
        <begin position="172"/>
        <end position="269"/>
    </location>
</feature>
<dbReference type="InterPro" id="IPR003313">
    <property type="entry name" value="AraC-bd"/>
</dbReference>
<dbReference type="OrthoDB" id="183331at2"/>
<dbReference type="SUPFAM" id="SSF46689">
    <property type="entry name" value="Homeodomain-like"/>
    <property type="match status" value="2"/>
</dbReference>
<name>A0A1F2PJD0_9FIRM</name>
<dbReference type="InterPro" id="IPR050204">
    <property type="entry name" value="AraC_XylS_family_regulators"/>
</dbReference>
<evidence type="ECO:0000313" key="5">
    <source>
        <dbReference type="EMBL" id="OFV70962.1"/>
    </source>
</evidence>
<keyword evidence="1" id="KW-0805">Transcription regulation</keyword>
<dbReference type="InterPro" id="IPR018060">
    <property type="entry name" value="HTH_AraC"/>
</dbReference>
<sequence>MKHHEERIVRYDSELKIEALRLKGIIQKFPNHFHEHYVIGFIESGQRKLSCKNREYRVEPGDLLLFNPYDNHFCEQIDEKPLDYRCLNIKPEIMREVVYEITGKPDKLIFKQPVVSQCEQVKGLQELHQMVMQEAGEFNKEEAFLFLIEQLVEEYGIRETDGDQPESDGDIEMICAYLEAHYQERITLADLCVLTGCGKYYLVRAFTRTKGITPYRYLETVRINQAKQLLEKGLEPLETAYQTGFSDQSHFTNFFKQFIGITPKQYQKIFIPNAPQPQGSRSRDEGSKN</sequence>
<organism evidence="5 6">
    <name type="scientific">Acetobacterium wieringae</name>
    <dbReference type="NCBI Taxonomy" id="52694"/>
    <lineage>
        <taxon>Bacteria</taxon>
        <taxon>Bacillati</taxon>
        <taxon>Bacillota</taxon>
        <taxon>Clostridia</taxon>
        <taxon>Eubacteriales</taxon>
        <taxon>Eubacteriaceae</taxon>
        <taxon>Acetobacterium</taxon>
    </lineage>
</organism>
<comment type="caution">
    <text evidence="5">The sequence shown here is derived from an EMBL/GenBank/DDBJ whole genome shotgun (WGS) entry which is preliminary data.</text>
</comment>
<dbReference type="EMBL" id="LKEU01000027">
    <property type="protein sequence ID" value="OFV70962.1"/>
    <property type="molecule type" value="Genomic_DNA"/>
</dbReference>
<dbReference type="GO" id="GO:0043565">
    <property type="term" value="F:sequence-specific DNA binding"/>
    <property type="evidence" value="ECO:0007669"/>
    <property type="project" value="InterPro"/>
</dbReference>
<dbReference type="PROSITE" id="PS01124">
    <property type="entry name" value="HTH_ARAC_FAMILY_2"/>
    <property type="match status" value="1"/>
</dbReference>
<accession>A0A1F2PJD0</accession>
<dbReference type="CDD" id="cd07001">
    <property type="entry name" value="cupin_YbfI-like_N"/>
    <property type="match status" value="1"/>
</dbReference>
<protein>
    <submittedName>
        <fullName evidence="5">HTH-type transcriptional activator Btr</fullName>
    </submittedName>
</protein>
<dbReference type="Pfam" id="PF02311">
    <property type="entry name" value="AraC_binding"/>
    <property type="match status" value="1"/>
</dbReference>
<dbReference type="Proteomes" id="UP000176244">
    <property type="component" value="Unassembled WGS sequence"/>
</dbReference>
<gene>
    <name evidence="5" type="primary">btr</name>
    <name evidence="5" type="ORF">ACWI_15480</name>
</gene>
<dbReference type="Gene3D" id="2.60.120.10">
    <property type="entry name" value="Jelly Rolls"/>
    <property type="match status" value="1"/>
</dbReference>
<dbReference type="InterPro" id="IPR009057">
    <property type="entry name" value="Homeodomain-like_sf"/>
</dbReference>
<dbReference type="AlphaFoldDB" id="A0A1F2PJD0"/>
<proteinExistence type="predicted"/>
<dbReference type="InterPro" id="IPR014710">
    <property type="entry name" value="RmlC-like_jellyroll"/>
</dbReference>
<dbReference type="Gene3D" id="1.10.10.60">
    <property type="entry name" value="Homeodomain-like"/>
    <property type="match status" value="2"/>
</dbReference>
<evidence type="ECO:0000313" key="6">
    <source>
        <dbReference type="Proteomes" id="UP000176244"/>
    </source>
</evidence>
<evidence type="ECO:0000256" key="2">
    <source>
        <dbReference type="ARBA" id="ARBA00023125"/>
    </source>
</evidence>
<dbReference type="STRING" id="52694.ACWI_15480"/>
<dbReference type="Pfam" id="PF12833">
    <property type="entry name" value="HTH_18"/>
    <property type="match status" value="1"/>
</dbReference>
<keyword evidence="3" id="KW-0804">Transcription</keyword>
<dbReference type="PANTHER" id="PTHR46796:SF2">
    <property type="entry name" value="TRANSCRIPTIONAL REGULATORY PROTEIN"/>
    <property type="match status" value="1"/>
</dbReference>
<dbReference type="GO" id="GO:0003700">
    <property type="term" value="F:DNA-binding transcription factor activity"/>
    <property type="evidence" value="ECO:0007669"/>
    <property type="project" value="InterPro"/>
</dbReference>
<dbReference type="RefSeq" id="WP_070370865.1">
    <property type="nucleotide sequence ID" value="NZ_LKEU01000027.1"/>
</dbReference>
<dbReference type="PANTHER" id="PTHR46796">
    <property type="entry name" value="HTH-TYPE TRANSCRIPTIONAL ACTIVATOR RHAS-RELATED"/>
    <property type="match status" value="1"/>
</dbReference>